<dbReference type="InterPro" id="IPR013786">
    <property type="entry name" value="AcylCoA_DH/ox_N"/>
</dbReference>
<dbReference type="EMBL" id="JBHSNS010000017">
    <property type="protein sequence ID" value="MFC5731562.1"/>
    <property type="molecule type" value="Genomic_DNA"/>
</dbReference>
<dbReference type="Gene3D" id="2.40.110.10">
    <property type="entry name" value="Butyryl-CoA Dehydrogenase, subunit A, domain 2"/>
    <property type="match status" value="1"/>
</dbReference>
<evidence type="ECO:0000256" key="2">
    <source>
        <dbReference type="ARBA" id="ARBA00009347"/>
    </source>
</evidence>
<reference evidence="10" key="1">
    <citation type="journal article" date="2019" name="Int. J. Syst. Evol. Microbiol.">
        <title>The Global Catalogue of Microorganisms (GCM) 10K type strain sequencing project: providing services to taxonomists for standard genome sequencing and annotation.</title>
        <authorList>
            <consortium name="The Broad Institute Genomics Platform"/>
            <consortium name="The Broad Institute Genome Sequencing Center for Infectious Disease"/>
            <person name="Wu L."/>
            <person name="Ma J."/>
        </authorList>
    </citation>
    <scope>NUCLEOTIDE SEQUENCE [LARGE SCALE GENOMIC DNA]</scope>
    <source>
        <strain evidence="10">YIM 94188</strain>
    </source>
</reference>
<evidence type="ECO:0000259" key="6">
    <source>
        <dbReference type="Pfam" id="PF00441"/>
    </source>
</evidence>
<evidence type="ECO:0000259" key="7">
    <source>
        <dbReference type="Pfam" id="PF02770"/>
    </source>
</evidence>
<keyword evidence="10" id="KW-1185">Reference proteome</keyword>
<feature type="domain" description="Acyl-CoA dehydrogenase/oxidase C-terminal" evidence="6">
    <location>
        <begin position="230"/>
        <end position="377"/>
    </location>
</feature>
<evidence type="ECO:0000256" key="5">
    <source>
        <dbReference type="RuleBase" id="RU362125"/>
    </source>
</evidence>
<dbReference type="PROSITE" id="PS00073">
    <property type="entry name" value="ACYL_COA_DH_2"/>
    <property type="match status" value="1"/>
</dbReference>
<dbReference type="InterPro" id="IPR006091">
    <property type="entry name" value="Acyl-CoA_Oxase/DH_mid-dom"/>
</dbReference>
<dbReference type="PANTHER" id="PTHR43884">
    <property type="entry name" value="ACYL-COA DEHYDROGENASE"/>
    <property type="match status" value="1"/>
</dbReference>
<name>A0ABW0ZM52_9ACTN</name>
<dbReference type="Pfam" id="PF02770">
    <property type="entry name" value="Acyl-CoA_dh_M"/>
    <property type="match status" value="1"/>
</dbReference>
<keyword evidence="3 5" id="KW-0285">Flavoprotein</keyword>
<accession>A0ABW0ZM52</accession>
<dbReference type="SUPFAM" id="SSF56645">
    <property type="entry name" value="Acyl-CoA dehydrogenase NM domain-like"/>
    <property type="match status" value="1"/>
</dbReference>
<dbReference type="Pfam" id="PF02771">
    <property type="entry name" value="Acyl-CoA_dh_N"/>
    <property type="match status" value="1"/>
</dbReference>
<dbReference type="InterPro" id="IPR036250">
    <property type="entry name" value="AcylCo_DH-like_C"/>
</dbReference>
<evidence type="ECO:0000256" key="4">
    <source>
        <dbReference type="ARBA" id="ARBA00022827"/>
    </source>
</evidence>
<evidence type="ECO:0000313" key="10">
    <source>
        <dbReference type="Proteomes" id="UP001596072"/>
    </source>
</evidence>
<evidence type="ECO:0000256" key="1">
    <source>
        <dbReference type="ARBA" id="ARBA00001974"/>
    </source>
</evidence>
<dbReference type="Pfam" id="PF00441">
    <property type="entry name" value="Acyl-CoA_dh_1"/>
    <property type="match status" value="1"/>
</dbReference>
<dbReference type="RefSeq" id="WP_136436757.1">
    <property type="nucleotide sequence ID" value="NZ_JBHSNS010000017.1"/>
</dbReference>
<organism evidence="9 10">
    <name type="scientific">Nocardioides vastitatis</name>
    <dbReference type="NCBI Taxonomy" id="2568655"/>
    <lineage>
        <taxon>Bacteria</taxon>
        <taxon>Bacillati</taxon>
        <taxon>Actinomycetota</taxon>
        <taxon>Actinomycetes</taxon>
        <taxon>Propionibacteriales</taxon>
        <taxon>Nocardioidaceae</taxon>
        <taxon>Nocardioides</taxon>
    </lineage>
</organism>
<dbReference type="PANTHER" id="PTHR43884:SF12">
    <property type="entry name" value="ISOVALERYL-COA DEHYDROGENASE, MITOCHONDRIAL-RELATED"/>
    <property type="match status" value="1"/>
</dbReference>
<dbReference type="InterPro" id="IPR009100">
    <property type="entry name" value="AcylCoA_DH/oxidase_NM_dom_sf"/>
</dbReference>
<keyword evidence="4 5" id="KW-0274">FAD</keyword>
<dbReference type="SUPFAM" id="SSF47203">
    <property type="entry name" value="Acyl-CoA dehydrogenase C-terminal domain-like"/>
    <property type="match status" value="1"/>
</dbReference>
<dbReference type="PROSITE" id="PS00072">
    <property type="entry name" value="ACYL_COA_DH_1"/>
    <property type="match status" value="1"/>
</dbReference>
<evidence type="ECO:0000259" key="8">
    <source>
        <dbReference type="Pfam" id="PF02771"/>
    </source>
</evidence>
<keyword evidence="5" id="KW-0560">Oxidoreductase</keyword>
<sequence length="379" mass="40834">MTMTRLLPSREDEDMLETISRFAASEMAPHVAENEESGTFPREVIGKLGALGVLSLPHDEAYGGSAMDDEVALQVVEELARTWATVGVAVTVHWASVHPLWKWGTDEQRKRWLPDLIGGDLLGGFCLSEPEAGSDPGSMKTTATRDGDDYVISGTKAWITHGGDADFYTVMARTSDDGARGISCFLVPGDAPGLTAALPEKKMGLTGSRTSQVQFDHVRVAADRRIGAEGKGLSMALDALDTGRLCIAAVSTGLAQAALDQAAEYARTREQFGQPIIDFQGVSFLLADMSARTSAARALYLDAARRKDRGVPYTRLAAEAKLFASDAAMGVTTDAVQVLGGAGYTKDYPVERLMREAKIMQIFEGTNQIQRHVIGRSYR</sequence>
<dbReference type="InterPro" id="IPR037069">
    <property type="entry name" value="AcylCoA_DH/ox_N_sf"/>
</dbReference>
<proteinExistence type="inferred from homology"/>
<dbReference type="Gene3D" id="1.10.540.10">
    <property type="entry name" value="Acyl-CoA dehydrogenase/oxidase, N-terminal domain"/>
    <property type="match status" value="1"/>
</dbReference>
<gene>
    <name evidence="9" type="ORF">ACFPQB_21810</name>
</gene>
<comment type="cofactor">
    <cofactor evidence="1 5">
        <name>FAD</name>
        <dbReference type="ChEBI" id="CHEBI:57692"/>
    </cofactor>
</comment>
<dbReference type="PIRSF" id="PIRSF016578">
    <property type="entry name" value="HsaA"/>
    <property type="match status" value="1"/>
</dbReference>
<comment type="similarity">
    <text evidence="2 5">Belongs to the acyl-CoA dehydrogenase family.</text>
</comment>
<evidence type="ECO:0000256" key="3">
    <source>
        <dbReference type="ARBA" id="ARBA00022630"/>
    </source>
</evidence>
<dbReference type="Gene3D" id="1.20.140.10">
    <property type="entry name" value="Butyryl-CoA Dehydrogenase, subunit A, domain 3"/>
    <property type="match status" value="1"/>
</dbReference>
<evidence type="ECO:0000313" key="9">
    <source>
        <dbReference type="EMBL" id="MFC5731562.1"/>
    </source>
</evidence>
<feature type="domain" description="Acyl-CoA oxidase/dehydrogenase middle" evidence="7">
    <location>
        <begin position="125"/>
        <end position="218"/>
    </location>
</feature>
<dbReference type="InterPro" id="IPR006089">
    <property type="entry name" value="Acyl-CoA_DH_CS"/>
</dbReference>
<dbReference type="InterPro" id="IPR046373">
    <property type="entry name" value="Acyl-CoA_Oxase/DH_mid-dom_sf"/>
</dbReference>
<comment type="caution">
    <text evidence="9">The sequence shown here is derived from an EMBL/GenBank/DDBJ whole genome shotgun (WGS) entry which is preliminary data.</text>
</comment>
<dbReference type="InterPro" id="IPR009075">
    <property type="entry name" value="AcylCo_DH/oxidase_C"/>
</dbReference>
<dbReference type="Proteomes" id="UP001596072">
    <property type="component" value="Unassembled WGS sequence"/>
</dbReference>
<protein>
    <submittedName>
        <fullName evidence="9">Acyl-CoA dehydrogenase family protein</fullName>
    </submittedName>
</protein>
<feature type="domain" description="Acyl-CoA dehydrogenase/oxidase N-terminal" evidence="8">
    <location>
        <begin position="10"/>
        <end position="119"/>
    </location>
</feature>